<feature type="transmembrane region" description="Helical" evidence="7">
    <location>
        <begin position="6"/>
        <end position="24"/>
    </location>
</feature>
<evidence type="ECO:0000256" key="1">
    <source>
        <dbReference type="ARBA" id="ARBA00004651"/>
    </source>
</evidence>
<feature type="transmembrane region" description="Helical" evidence="7">
    <location>
        <begin position="145"/>
        <end position="178"/>
    </location>
</feature>
<keyword evidence="3" id="KW-1003">Cell membrane</keyword>
<dbReference type="Proteomes" id="UP000318667">
    <property type="component" value="Unassembled WGS sequence"/>
</dbReference>
<dbReference type="InterPro" id="IPR003370">
    <property type="entry name" value="Chromate_transpt"/>
</dbReference>
<dbReference type="EMBL" id="VLKI01000035">
    <property type="protein sequence ID" value="TWH78024.1"/>
    <property type="molecule type" value="Genomic_DNA"/>
</dbReference>
<name>A0A562J522_9BACI</name>
<evidence type="ECO:0000313" key="9">
    <source>
        <dbReference type="Proteomes" id="UP000318667"/>
    </source>
</evidence>
<keyword evidence="9" id="KW-1185">Reference proteome</keyword>
<feature type="transmembrane region" description="Helical" evidence="7">
    <location>
        <begin position="72"/>
        <end position="96"/>
    </location>
</feature>
<accession>A0A562J522</accession>
<evidence type="ECO:0000256" key="4">
    <source>
        <dbReference type="ARBA" id="ARBA00022692"/>
    </source>
</evidence>
<keyword evidence="5 7" id="KW-1133">Transmembrane helix</keyword>
<dbReference type="InterPro" id="IPR052518">
    <property type="entry name" value="CHR_Transporter"/>
</dbReference>
<comment type="subcellular location">
    <subcellularLocation>
        <location evidence="1">Cell membrane</location>
        <topology evidence="1">Multi-pass membrane protein</topology>
    </subcellularLocation>
</comment>
<protein>
    <submittedName>
        <fullName evidence="8">Chromate transporter</fullName>
    </submittedName>
</protein>
<evidence type="ECO:0000256" key="3">
    <source>
        <dbReference type="ARBA" id="ARBA00022475"/>
    </source>
</evidence>
<dbReference type="AlphaFoldDB" id="A0A562J522"/>
<reference evidence="8 9" key="1">
    <citation type="journal article" date="2015" name="Stand. Genomic Sci.">
        <title>Genomic Encyclopedia of Bacterial and Archaeal Type Strains, Phase III: the genomes of soil and plant-associated and newly described type strains.</title>
        <authorList>
            <person name="Whitman W.B."/>
            <person name="Woyke T."/>
            <person name="Klenk H.P."/>
            <person name="Zhou Y."/>
            <person name="Lilburn T.G."/>
            <person name="Beck B.J."/>
            <person name="De Vos P."/>
            <person name="Vandamme P."/>
            <person name="Eisen J.A."/>
            <person name="Garrity G."/>
            <person name="Hugenholtz P."/>
            <person name="Kyrpides N.C."/>
        </authorList>
    </citation>
    <scope>NUCLEOTIDE SEQUENCE [LARGE SCALE GENOMIC DNA]</scope>
    <source>
        <strain evidence="8 9">CGMCC 1.10115</strain>
    </source>
</reference>
<evidence type="ECO:0000256" key="7">
    <source>
        <dbReference type="SAM" id="Phobius"/>
    </source>
</evidence>
<dbReference type="PANTHER" id="PTHR43663">
    <property type="entry name" value="CHROMATE TRANSPORT PROTEIN-RELATED"/>
    <property type="match status" value="1"/>
</dbReference>
<comment type="similarity">
    <text evidence="2">Belongs to the chromate ion transporter (CHR) (TC 2.A.51) family.</text>
</comment>
<comment type="caution">
    <text evidence="8">The sequence shown here is derived from an EMBL/GenBank/DDBJ whole genome shotgun (WGS) entry which is preliminary data.</text>
</comment>
<feature type="transmembrane region" description="Helical" evidence="7">
    <location>
        <begin position="108"/>
        <end position="125"/>
    </location>
</feature>
<feature type="transmembrane region" description="Helical" evidence="7">
    <location>
        <begin position="45"/>
        <end position="66"/>
    </location>
</feature>
<evidence type="ECO:0000313" key="8">
    <source>
        <dbReference type="EMBL" id="TWH78024.1"/>
    </source>
</evidence>
<keyword evidence="4 7" id="KW-0812">Transmembrane</keyword>
<organism evidence="8 9">
    <name type="scientific">Cytobacillus oceanisediminis</name>
    <dbReference type="NCBI Taxonomy" id="665099"/>
    <lineage>
        <taxon>Bacteria</taxon>
        <taxon>Bacillati</taxon>
        <taxon>Bacillota</taxon>
        <taxon>Bacilli</taxon>
        <taxon>Bacillales</taxon>
        <taxon>Bacillaceae</taxon>
        <taxon>Cytobacillus</taxon>
    </lineage>
</organism>
<dbReference type="RefSeq" id="WP_144546703.1">
    <property type="nucleotide sequence ID" value="NZ_CBCSDC010000060.1"/>
</dbReference>
<dbReference type="Pfam" id="PF02417">
    <property type="entry name" value="Chromate_transp"/>
    <property type="match status" value="1"/>
</dbReference>
<dbReference type="PANTHER" id="PTHR43663:SF1">
    <property type="entry name" value="CHROMATE TRANSPORTER"/>
    <property type="match status" value="1"/>
</dbReference>
<proteinExistence type="inferred from homology"/>
<sequence length="180" mass="19596">MLLSLFFTFLKIGFVSFGGGYSMIPVIEYEIKEHGWLTAQQFTDIIAVAGMSPGPIATNIAVFVGYKVGGPLGAVTSLVAISMPSLLIVFIICLFFNKVKNQQFVHSAFYGLRPVITGLVTYAAIKVAIQNQIITSFSNFHFDTIGVLFIVIGFLLLVLTKISPVSIILLSGVFGIIIYY</sequence>
<evidence type="ECO:0000256" key="2">
    <source>
        <dbReference type="ARBA" id="ARBA00005262"/>
    </source>
</evidence>
<evidence type="ECO:0000256" key="5">
    <source>
        <dbReference type="ARBA" id="ARBA00022989"/>
    </source>
</evidence>
<evidence type="ECO:0000256" key="6">
    <source>
        <dbReference type="ARBA" id="ARBA00023136"/>
    </source>
</evidence>
<dbReference type="GO" id="GO:0005886">
    <property type="term" value="C:plasma membrane"/>
    <property type="evidence" value="ECO:0007669"/>
    <property type="project" value="UniProtKB-SubCell"/>
</dbReference>
<dbReference type="GeneID" id="65406551"/>
<keyword evidence="6 7" id="KW-0472">Membrane</keyword>
<dbReference type="GO" id="GO:0015109">
    <property type="term" value="F:chromate transmembrane transporter activity"/>
    <property type="evidence" value="ECO:0007669"/>
    <property type="project" value="InterPro"/>
</dbReference>
<gene>
    <name evidence="8" type="ORF">IQ19_05492</name>
</gene>
<dbReference type="OrthoDB" id="9027281at2"/>